<evidence type="ECO:0000313" key="3">
    <source>
        <dbReference type="EMBL" id="KAK9988766.1"/>
    </source>
</evidence>
<feature type="compositionally biased region" description="Polar residues" evidence="2">
    <location>
        <begin position="1"/>
        <end position="11"/>
    </location>
</feature>
<dbReference type="AlphaFoldDB" id="A0AAW2BTV2"/>
<keyword evidence="1" id="KW-0175">Coiled coil</keyword>
<sequence length="160" mass="18110">MQKENTNNSKDNGLVATWSDTKNDSSDEYVDECTHVMAFAALTDKVIVESASDSEDSFDDEVPKKLTLQEAYDKLCTEFIKFEKTSHLCRKELNEVKTEKADLLVKIDETTRLVETLVVENTSLEEKVKNLEGFVTKCFLIFNVDEVKNFAANNLLLVGD</sequence>
<evidence type="ECO:0000313" key="4">
    <source>
        <dbReference type="Proteomes" id="UP001459277"/>
    </source>
</evidence>
<protein>
    <submittedName>
        <fullName evidence="3">Uncharacterized protein</fullName>
    </submittedName>
</protein>
<evidence type="ECO:0000256" key="2">
    <source>
        <dbReference type="SAM" id="MobiDB-lite"/>
    </source>
</evidence>
<reference evidence="3 4" key="1">
    <citation type="submission" date="2024-01" db="EMBL/GenBank/DDBJ databases">
        <title>A telomere-to-telomere, gap-free genome of sweet tea (Lithocarpus litseifolius).</title>
        <authorList>
            <person name="Zhou J."/>
        </authorList>
    </citation>
    <scope>NUCLEOTIDE SEQUENCE [LARGE SCALE GENOMIC DNA]</scope>
    <source>
        <strain evidence="3">Zhou-2022a</strain>
        <tissue evidence="3">Leaf</tissue>
    </source>
</reference>
<comment type="caution">
    <text evidence="3">The sequence shown here is derived from an EMBL/GenBank/DDBJ whole genome shotgun (WGS) entry which is preliminary data.</text>
</comment>
<dbReference type="EMBL" id="JAZDWU010000010">
    <property type="protein sequence ID" value="KAK9988766.1"/>
    <property type="molecule type" value="Genomic_DNA"/>
</dbReference>
<proteinExistence type="predicted"/>
<name>A0AAW2BTV2_9ROSI</name>
<feature type="coiled-coil region" evidence="1">
    <location>
        <begin position="93"/>
        <end position="127"/>
    </location>
</feature>
<organism evidence="3 4">
    <name type="scientific">Lithocarpus litseifolius</name>
    <dbReference type="NCBI Taxonomy" id="425828"/>
    <lineage>
        <taxon>Eukaryota</taxon>
        <taxon>Viridiplantae</taxon>
        <taxon>Streptophyta</taxon>
        <taxon>Embryophyta</taxon>
        <taxon>Tracheophyta</taxon>
        <taxon>Spermatophyta</taxon>
        <taxon>Magnoliopsida</taxon>
        <taxon>eudicotyledons</taxon>
        <taxon>Gunneridae</taxon>
        <taxon>Pentapetalae</taxon>
        <taxon>rosids</taxon>
        <taxon>fabids</taxon>
        <taxon>Fagales</taxon>
        <taxon>Fagaceae</taxon>
        <taxon>Lithocarpus</taxon>
    </lineage>
</organism>
<evidence type="ECO:0000256" key="1">
    <source>
        <dbReference type="SAM" id="Coils"/>
    </source>
</evidence>
<keyword evidence="4" id="KW-1185">Reference proteome</keyword>
<feature type="region of interest" description="Disordered" evidence="2">
    <location>
        <begin position="1"/>
        <end position="21"/>
    </location>
</feature>
<accession>A0AAW2BTV2</accession>
<dbReference type="Proteomes" id="UP001459277">
    <property type="component" value="Unassembled WGS sequence"/>
</dbReference>
<gene>
    <name evidence="3" type="ORF">SO802_029005</name>
</gene>